<keyword evidence="2" id="KW-0418">Kinase</keyword>
<dbReference type="Pfam" id="PF00696">
    <property type="entry name" value="AA_kinase"/>
    <property type="match status" value="1"/>
</dbReference>
<dbReference type="InterPro" id="IPR001048">
    <property type="entry name" value="Asp/Glu/Uridylate_kinase"/>
</dbReference>
<proteinExistence type="predicted"/>
<dbReference type="GO" id="GO:0016301">
    <property type="term" value="F:kinase activity"/>
    <property type="evidence" value="ECO:0007669"/>
    <property type="project" value="UniProtKB-KW"/>
</dbReference>
<evidence type="ECO:0000313" key="3">
    <source>
        <dbReference type="Proteomes" id="UP001218895"/>
    </source>
</evidence>
<evidence type="ECO:0000259" key="1">
    <source>
        <dbReference type="Pfam" id="PF00696"/>
    </source>
</evidence>
<keyword evidence="2" id="KW-0808">Transferase</keyword>
<dbReference type="Gene3D" id="3.40.1160.10">
    <property type="entry name" value="Acetylglutamate kinase-like"/>
    <property type="match status" value="1"/>
</dbReference>
<dbReference type="Proteomes" id="UP001218895">
    <property type="component" value="Chromosome"/>
</dbReference>
<evidence type="ECO:0000313" key="2">
    <source>
        <dbReference type="EMBL" id="WFN36496.1"/>
    </source>
</evidence>
<reference evidence="2" key="1">
    <citation type="submission" date="2022-01" db="EMBL/GenBank/DDBJ databases">
        <title>Complete genome of Methanomicrobium antiquum DSM 21220.</title>
        <authorList>
            <person name="Chen S.-C."/>
            <person name="You Y.-T."/>
            <person name="Zhou Y.-Z."/>
            <person name="Lai M.-C."/>
        </authorList>
    </citation>
    <scope>NUCLEOTIDE SEQUENCE</scope>
    <source>
        <strain evidence="2">DSM 21220</strain>
    </source>
</reference>
<dbReference type="SUPFAM" id="SSF53633">
    <property type="entry name" value="Carbamate kinase-like"/>
    <property type="match status" value="1"/>
</dbReference>
<dbReference type="InterPro" id="IPR011375">
    <property type="entry name" value="MfnE"/>
</dbReference>
<keyword evidence="3" id="KW-1185">Reference proteome</keyword>
<dbReference type="RefSeq" id="WP_278099333.1">
    <property type="nucleotide sequence ID" value="NZ_CP091092.1"/>
</dbReference>
<name>A0AAF0FR77_9EURY</name>
<dbReference type="AlphaFoldDB" id="A0AAF0FR77"/>
<protein>
    <submittedName>
        <fullName evidence="2">Uridylate kinase</fullName>
    </submittedName>
</protein>
<feature type="domain" description="Aspartate/glutamate/uridylate kinase" evidence="1">
    <location>
        <begin position="30"/>
        <end position="82"/>
    </location>
</feature>
<dbReference type="GeneID" id="79950767"/>
<dbReference type="PIRSF" id="PIRSF004857">
    <property type="entry name" value="Kin_aa_kin"/>
    <property type="match status" value="1"/>
</dbReference>
<dbReference type="InterPro" id="IPR036393">
    <property type="entry name" value="AceGlu_kinase-like_sf"/>
</dbReference>
<dbReference type="KEGG" id="manq:L1994_10175"/>
<sequence>MNENKKKRLKKINSSEKETSEEKLLRLNDKILVVKIGGSLLDEIEGILNILKKTRRKILIVPGGGIFADSVREIDPDPDAAHWMAILAMEQFGYYISSFGVFTTDNLRAYDFNADLNVLLPYKILKETDSLPHSWDVTSDSIAAWVADRLSSDLLILKSVDGITNNSKLLEEITDICADFSCEEVDSFLIKFLLEKRINTWILNARKPEILVDFLSGKNFSGTHIHGSF</sequence>
<accession>A0AAF0FR77</accession>
<organism evidence="2 3">
    <name type="scientific">Methanomicrobium antiquum</name>
    <dbReference type="NCBI Taxonomy" id="487686"/>
    <lineage>
        <taxon>Archaea</taxon>
        <taxon>Methanobacteriati</taxon>
        <taxon>Methanobacteriota</taxon>
        <taxon>Stenosarchaea group</taxon>
        <taxon>Methanomicrobia</taxon>
        <taxon>Methanomicrobiales</taxon>
        <taxon>Methanomicrobiaceae</taxon>
        <taxon>Methanomicrobium</taxon>
    </lineage>
</organism>
<dbReference type="EMBL" id="CP091092">
    <property type="protein sequence ID" value="WFN36496.1"/>
    <property type="molecule type" value="Genomic_DNA"/>
</dbReference>
<gene>
    <name evidence="2" type="ORF">L1994_10175</name>
</gene>